<sequence length="369" mass="43182">MRKVTSLFILLISVGLLLSSMNRSFINKLYFDKYFSHIYSKTTKETNWYKAFFSYSDKWRYGDLYGMSNLPQYKFELELFKHYNPKPGRQNTNRVLYIIGDSFLADKILYGAFDAFDNVIFLDRRFAFGPIKLDSTKQNYLIMEFAERNLVTYDISKTDETRWTSNEIKNGLNFSNAPRLGNQPPAASIFERVGNIIFNKALSRNLELILFDNKLATSFKEVKASLNYKLFNRVAKEVTESTDKKRLFYNTTVDTASLQSAFRPKTRAALDSIVRKLDIARDYYRAIGFKKVFLSVIPNAVSIYDDKRMPYNHLLERVEQKTDLPVIPLYKTFKAEKRNLFYRSDTHWNPQGLDTWVNEADKVLTSNLN</sequence>
<dbReference type="SUPFAM" id="SSF52266">
    <property type="entry name" value="SGNH hydrolase"/>
    <property type="match status" value="1"/>
</dbReference>
<dbReference type="STRING" id="551996.SAMN05192573_117111"/>
<reference evidence="2" key="1">
    <citation type="submission" date="2016-10" db="EMBL/GenBank/DDBJ databases">
        <authorList>
            <person name="Varghese N."/>
            <person name="Submissions S."/>
        </authorList>
    </citation>
    <scope>NUCLEOTIDE SEQUENCE [LARGE SCALE GENOMIC DNA]</scope>
    <source>
        <strain evidence="2">Gh-67</strain>
    </source>
</reference>
<evidence type="ECO:0000313" key="2">
    <source>
        <dbReference type="Proteomes" id="UP000199705"/>
    </source>
</evidence>
<accession>A0A1G8ITR9</accession>
<dbReference type="InterPro" id="IPR036514">
    <property type="entry name" value="SGNH_hydro_sf"/>
</dbReference>
<dbReference type="Gene3D" id="3.40.50.1110">
    <property type="entry name" value="SGNH hydrolase"/>
    <property type="match status" value="1"/>
</dbReference>
<evidence type="ECO:0008006" key="3">
    <source>
        <dbReference type="Google" id="ProtNLM"/>
    </source>
</evidence>
<proteinExistence type="predicted"/>
<protein>
    <recommendedName>
        <fullName evidence="3">AlgX/AlgJ SGNH hydrolase-like domain-containing protein</fullName>
    </recommendedName>
</protein>
<dbReference type="Proteomes" id="UP000199705">
    <property type="component" value="Unassembled WGS sequence"/>
</dbReference>
<dbReference type="GO" id="GO:0016788">
    <property type="term" value="F:hydrolase activity, acting on ester bonds"/>
    <property type="evidence" value="ECO:0007669"/>
    <property type="project" value="UniProtKB-ARBA"/>
</dbReference>
<keyword evidence="2" id="KW-1185">Reference proteome</keyword>
<dbReference type="EMBL" id="FNCG01000017">
    <property type="protein sequence ID" value="SDI22445.1"/>
    <property type="molecule type" value="Genomic_DNA"/>
</dbReference>
<evidence type="ECO:0000313" key="1">
    <source>
        <dbReference type="EMBL" id="SDI22445.1"/>
    </source>
</evidence>
<gene>
    <name evidence="1" type="ORF">SAMN05192573_117111</name>
</gene>
<dbReference type="AlphaFoldDB" id="A0A1G8ITR9"/>
<dbReference type="RefSeq" id="WP_091173986.1">
    <property type="nucleotide sequence ID" value="NZ_FNCG01000017.1"/>
</dbReference>
<organism evidence="1 2">
    <name type="scientific">Mucilaginibacter gossypii</name>
    <dbReference type="NCBI Taxonomy" id="551996"/>
    <lineage>
        <taxon>Bacteria</taxon>
        <taxon>Pseudomonadati</taxon>
        <taxon>Bacteroidota</taxon>
        <taxon>Sphingobacteriia</taxon>
        <taxon>Sphingobacteriales</taxon>
        <taxon>Sphingobacteriaceae</taxon>
        <taxon>Mucilaginibacter</taxon>
    </lineage>
</organism>
<name>A0A1G8ITR9_9SPHI</name>